<organism evidence="1 2">
    <name type="scientific">Dipteronia dyeriana</name>
    <dbReference type="NCBI Taxonomy" id="168575"/>
    <lineage>
        <taxon>Eukaryota</taxon>
        <taxon>Viridiplantae</taxon>
        <taxon>Streptophyta</taxon>
        <taxon>Embryophyta</taxon>
        <taxon>Tracheophyta</taxon>
        <taxon>Spermatophyta</taxon>
        <taxon>Magnoliopsida</taxon>
        <taxon>eudicotyledons</taxon>
        <taxon>Gunneridae</taxon>
        <taxon>Pentapetalae</taxon>
        <taxon>rosids</taxon>
        <taxon>malvids</taxon>
        <taxon>Sapindales</taxon>
        <taxon>Sapindaceae</taxon>
        <taxon>Hippocastanoideae</taxon>
        <taxon>Acereae</taxon>
        <taxon>Dipteronia</taxon>
    </lineage>
</organism>
<evidence type="ECO:0000313" key="2">
    <source>
        <dbReference type="Proteomes" id="UP001280121"/>
    </source>
</evidence>
<reference evidence="1" key="1">
    <citation type="journal article" date="2023" name="Plant J.">
        <title>Genome sequences and population genomics provide insights into the demographic history, inbreeding, and mutation load of two 'living fossil' tree species of Dipteronia.</title>
        <authorList>
            <person name="Feng Y."/>
            <person name="Comes H.P."/>
            <person name="Chen J."/>
            <person name="Zhu S."/>
            <person name="Lu R."/>
            <person name="Zhang X."/>
            <person name="Li P."/>
            <person name="Qiu J."/>
            <person name="Olsen K.M."/>
            <person name="Qiu Y."/>
        </authorList>
    </citation>
    <scope>NUCLEOTIDE SEQUENCE</scope>
    <source>
        <strain evidence="1">KIB01</strain>
    </source>
</reference>
<accession>A0AAD9U0F9</accession>
<dbReference type="EMBL" id="JANJYI010000006">
    <property type="protein sequence ID" value="KAK2645611.1"/>
    <property type="molecule type" value="Genomic_DNA"/>
</dbReference>
<name>A0AAD9U0F9_9ROSI</name>
<proteinExistence type="predicted"/>
<evidence type="ECO:0008006" key="3">
    <source>
        <dbReference type="Google" id="ProtNLM"/>
    </source>
</evidence>
<protein>
    <recommendedName>
        <fullName evidence="3">Transposase MuDR plant domain-containing protein</fullName>
    </recommendedName>
</protein>
<dbReference type="PANTHER" id="PTHR31973:SF195">
    <property type="entry name" value="MUDR FAMILY TRANSPOSASE"/>
    <property type="match status" value="1"/>
</dbReference>
<keyword evidence="2" id="KW-1185">Reference proteome</keyword>
<sequence>MFESKKALKLALKEYALKENFEIRVIRSCTGRYEVCCKDPRCKFPYRAVKMEGGNYWTIQKFEEEHSCTVDDLYNRHRQASTWLIGEILLPKLVISGRSLKPKEIMTDMQVKHRLSLLYTKALRAKGLVEQNVFCSPDLSYQLLLAYCHELKLVNHGTVKKKFVDFCSDFYKTSIWLESYYGLIFLVGHPSEWNTPEEVRAKVVLPPD</sequence>
<comment type="caution">
    <text evidence="1">The sequence shown here is derived from an EMBL/GenBank/DDBJ whole genome shotgun (WGS) entry which is preliminary data.</text>
</comment>
<dbReference type="PANTHER" id="PTHR31973">
    <property type="entry name" value="POLYPROTEIN, PUTATIVE-RELATED"/>
    <property type="match status" value="1"/>
</dbReference>
<dbReference type="AlphaFoldDB" id="A0AAD9U0F9"/>
<gene>
    <name evidence="1" type="ORF">Ddye_020806</name>
</gene>
<dbReference type="Proteomes" id="UP001280121">
    <property type="component" value="Unassembled WGS sequence"/>
</dbReference>
<evidence type="ECO:0000313" key="1">
    <source>
        <dbReference type="EMBL" id="KAK2645611.1"/>
    </source>
</evidence>